<name>A0A815R270_9BILA</name>
<evidence type="ECO:0000256" key="1">
    <source>
        <dbReference type="SAM" id="Coils"/>
    </source>
</evidence>
<protein>
    <submittedName>
        <fullName evidence="2">Uncharacterized protein</fullName>
    </submittedName>
</protein>
<proteinExistence type="predicted"/>
<comment type="caution">
    <text evidence="2">The sequence shown here is derived from an EMBL/GenBank/DDBJ whole genome shotgun (WGS) entry which is preliminary data.</text>
</comment>
<dbReference type="AlphaFoldDB" id="A0A815R270"/>
<dbReference type="EMBL" id="CAJNOM010000499">
    <property type="protein sequence ID" value="CAF1471431.1"/>
    <property type="molecule type" value="Genomic_DNA"/>
</dbReference>
<keyword evidence="1" id="KW-0175">Coiled coil</keyword>
<evidence type="ECO:0000313" key="2">
    <source>
        <dbReference type="EMBL" id="CAF1471431.1"/>
    </source>
</evidence>
<gene>
    <name evidence="2" type="ORF">QVE165_LOCUS41618</name>
</gene>
<reference evidence="2" key="1">
    <citation type="submission" date="2021-02" db="EMBL/GenBank/DDBJ databases">
        <authorList>
            <person name="Nowell W R."/>
        </authorList>
    </citation>
    <scope>NUCLEOTIDE SEQUENCE</scope>
</reference>
<feature type="coiled-coil region" evidence="1">
    <location>
        <begin position="28"/>
        <end position="62"/>
    </location>
</feature>
<dbReference type="Proteomes" id="UP000663832">
    <property type="component" value="Unassembled WGS sequence"/>
</dbReference>
<sequence length="120" mass="14007">MQLINGKTIQLQAEDCKEFVIKSSRVFIHDIEMKLEEFNEQIRQLQKENQSNEIELNYLKKQLMKITQELNNSSNISIQQRSHSFINEILIIPLKKPKWGKWKQNAIIVAGGYGHEQGPS</sequence>
<accession>A0A815R270</accession>
<keyword evidence="3" id="KW-1185">Reference proteome</keyword>
<evidence type="ECO:0000313" key="3">
    <source>
        <dbReference type="Proteomes" id="UP000663832"/>
    </source>
</evidence>
<organism evidence="2 3">
    <name type="scientific">Adineta steineri</name>
    <dbReference type="NCBI Taxonomy" id="433720"/>
    <lineage>
        <taxon>Eukaryota</taxon>
        <taxon>Metazoa</taxon>
        <taxon>Spiralia</taxon>
        <taxon>Gnathifera</taxon>
        <taxon>Rotifera</taxon>
        <taxon>Eurotatoria</taxon>
        <taxon>Bdelloidea</taxon>
        <taxon>Adinetida</taxon>
        <taxon>Adinetidae</taxon>
        <taxon>Adineta</taxon>
    </lineage>
</organism>